<evidence type="ECO:0000313" key="3">
    <source>
        <dbReference type="Proteomes" id="UP000591131"/>
    </source>
</evidence>
<name>A0A7J6MRW7_PERCH</name>
<comment type="caution">
    <text evidence="2">The sequence shown here is derived from an EMBL/GenBank/DDBJ whole genome shotgun (WGS) entry which is preliminary data.</text>
</comment>
<dbReference type="GO" id="GO:0016192">
    <property type="term" value="P:vesicle-mediated transport"/>
    <property type="evidence" value="ECO:0007669"/>
    <property type="project" value="TreeGrafter"/>
</dbReference>
<evidence type="ECO:0000313" key="2">
    <source>
        <dbReference type="EMBL" id="KAF4674302.1"/>
    </source>
</evidence>
<dbReference type="AlphaFoldDB" id="A0A7J6MRW7"/>
<dbReference type="PANTHER" id="PTHR11787">
    <property type="entry name" value="RAB GDP-DISSOCIATION INHIBITOR"/>
    <property type="match status" value="1"/>
</dbReference>
<dbReference type="GO" id="GO:0005829">
    <property type="term" value="C:cytosol"/>
    <property type="evidence" value="ECO:0007669"/>
    <property type="project" value="TreeGrafter"/>
</dbReference>
<dbReference type="EMBL" id="JAAPAO010000066">
    <property type="protein sequence ID" value="KAF4674302.1"/>
    <property type="molecule type" value="Genomic_DNA"/>
</dbReference>
<sequence>MSSDSVSEDGMEPVLDETARNVDVVIIGTGLTECILGASLAGKGKKVLHLDSNNYYGGSSASLSLKDLKQWAMEKQLDGDFVARDDSSEPITNLVRCHQWYMVDRSLEVTDEEALRGDLERYSSRFTIDLNPRMLYCKSKMVDVLLESGCATYLEFQKLKDTLMIWTEPTDDASLRVSDTLTVPVTRQQIFKHKGLSLLEKRQLMRFLTSSANLPPTLAFQSAAAVGTDTYNSVEEKQDSKIVNEASELDLSSLPKRLLDGFKYAVCLDVNEDDWQKNKSRELHQRLIQFVESLRVYDSDGCALLIPSYGTGDIVQAFARRCAVESGIHVLRCSPKCVHSTSGGVIEVTTEDKEDDVEELSPGVFRVPHVSDFDILASDGYTEEIAAKRVLNSVMGEDDVKLFDKGDE</sequence>
<protein>
    <recommendedName>
        <fullName evidence="4">Rab proteins geranylgeranyltransferase component A</fullName>
    </recommendedName>
</protein>
<dbReference type="GO" id="GO:0005092">
    <property type="term" value="F:GDP-dissociation inhibitor activity"/>
    <property type="evidence" value="ECO:0007669"/>
    <property type="project" value="InterPro"/>
</dbReference>
<proteinExistence type="inferred from homology"/>
<dbReference type="OrthoDB" id="1923006at2759"/>
<dbReference type="Proteomes" id="UP000591131">
    <property type="component" value="Unassembled WGS sequence"/>
</dbReference>
<evidence type="ECO:0000256" key="1">
    <source>
        <dbReference type="ARBA" id="ARBA00005593"/>
    </source>
</evidence>
<dbReference type="Gene3D" id="3.30.519.10">
    <property type="entry name" value="Guanine Nucleotide Dissociation Inhibitor, domain 2"/>
    <property type="match status" value="1"/>
</dbReference>
<reference evidence="2 3" key="1">
    <citation type="submission" date="2020-04" db="EMBL/GenBank/DDBJ databases">
        <title>Perkinsus chesapeaki whole genome sequence.</title>
        <authorList>
            <person name="Bogema D.R."/>
        </authorList>
    </citation>
    <scope>NUCLEOTIDE SEQUENCE [LARGE SCALE GENOMIC DNA]</scope>
    <source>
        <strain evidence="2">ATCC PRA-425</strain>
    </source>
</reference>
<evidence type="ECO:0008006" key="4">
    <source>
        <dbReference type="Google" id="ProtNLM"/>
    </source>
</evidence>
<organism evidence="2 3">
    <name type="scientific">Perkinsus chesapeaki</name>
    <name type="common">Clam parasite</name>
    <name type="synonym">Perkinsus andrewsi</name>
    <dbReference type="NCBI Taxonomy" id="330153"/>
    <lineage>
        <taxon>Eukaryota</taxon>
        <taxon>Sar</taxon>
        <taxon>Alveolata</taxon>
        <taxon>Perkinsozoa</taxon>
        <taxon>Perkinsea</taxon>
        <taxon>Perkinsida</taxon>
        <taxon>Perkinsidae</taxon>
        <taxon>Perkinsus</taxon>
    </lineage>
</organism>
<dbReference type="InterPro" id="IPR036188">
    <property type="entry name" value="FAD/NAD-bd_sf"/>
</dbReference>
<dbReference type="GO" id="GO:0007264">
    <property type="term" value="P:small GTPase-mediated signal transduction"/>
    <property type="evidence" value="ECO:0007669"/>
    <property type="project" value="InterPro"/>
</dbReference>
<dbReference type="GO" id="GO:0005968">
    <property type="term" value="C:Rab-protein geranylgeranyltransferase complex"/>
    <property type="evidence" value="ECO:0007669"/>
    <property type="project" value="TreeGrafter"/>
</dbReference>
<dbReference type="Gene3D" id="3.50.50.60">
    <property type="entry name" value="FAD/NAD(P)-binding domain"/>
    <property type="match status" value="2"/>
</dbReference>
<dbReference type="PANTHER" id="PTHR11787:SF4">
    <property type="entry name" value="CHM, RAB ESCORT PROTEIN 1"/>
    <property type="match status" value="1"/>
</dbReference>
<dbReference type="GO" id="GO:0005634">
    <property type="term" value="C:nucleus"/>
    <property type="evidence" value="ECO:0007669"/>
    <property type="project" value="TreeGrafter"/>
</dbReference>
<dbReference type="InterPro" id="IPR018203">
    <property type="entry name" value="GDP_dissociation_inhibitor"/>
</dbReference>
<comment type="similarity">
    <text evidence="1">Belongs to the Rab GDI family.</text>
</comment>
<accession>A0A7J6MRW7</accession>
<dbReference type="Gene3D" id="1.10.405.10">
    <property type="entry name" value="Guanine Nucleotide Dissociation Inhibitor, domain 1"/>
    <property type="match status" value="1"/>
</dbReference>
<dbReference type="PRINTS" id="PR00891">
    <property type="entry name" value="RABGDIREP"/>
</dbReference>
<keyword evidence="3" id="KW-1185">Reference proteome</keyword>
<gene>
    <name evidence="2" type="ORF">FOL47_009454</name>
</gene>
<dbReference type="Pfam" id="PF00996">
    <property type="entry name" value="GDI"/>
    <property type="match status" value="2"/>
</dbReference>
<dbReference type="SUPFAM" id="SSF51905">
    <property type="entry name" value="FAD/NAD(P)-binding domain"/>
    <property type="match status" value="1"/>
</dbReference>